<dbReference type="AlphaFoldDB" id="A0A6B1IE24"/>
<dbReference type="EMBL" id="WMEO01000015">
    <property type="protein sequence ID" value="MYL16993.1"/>
    <property type="molecule type" value="Genomic_DNA"/>
</dbReference>
<keyword evidence="3 6" id="KW-0812">Transmembrane</keyword>
<evidence type="ECO:0000313" key="9">
    <source>
        <dbReference type="Proteomes" id="UP000460194"/>
    </source>
</evidence>
<evidence type="ECO:0000256" key="1">
    <source>
        <dbReference type="ARBA" id="ARBA00004651"/>
    </source>
</evidence>
<dbReference type="InterPro" id="IPR010432">
    <property type="entry name" value="RDD"/>
</dbReference>
<sequence>MGNTPYARSQLASVTARGGAWLVDMVASLAAAAVVSLAVGAVSGGLADLAFLLVAVGWYVVSEAVWGHTPGKWVVGIEVVDTGGEEISASAAVVRNVTKILGGASLLLILAGVVFIADDLDNQRLGDRFADTLVVRV</sequence>
<dbReference type="InterPro" id="IPR051791">
    <property type="entry name" value="Pra-immunoreactive"/>
</dbReference>
<protein>
    <submittedName>
        <fullName evidence="8">RDD family protein</fullName>
    </submittedName>
</protein>
<feature type="transmembrane region" description="Helical" evidence="6">
    <location>
        <begin position="20"/>
        <end position="42"/>
    </location>
</feature>
<dbReference type="RefSeq" id="WP_007345218.1">
    <property type="nucleotide sequence ID" value="NZ_JAWMCG010000002.1"/>
</dbReference>
<keyword evidence="4 6" id="KW-1133">Transmembrane helix</keyword>
<gene>
    <name evidence="8" type="ORF">GLW36_10105</name>
</gene>
<evidence type="ECO:0000256" key="3">
    <source>
        <dbReference type="ARBA" id="ARBA00022692"/>
    </source>
</evidence>
<dbReference type="PANTHER" id="PTHR36115:SF6">
    <property type="entry name" value="PROLINE-RICH ANTIGEN HOMOLOG"/>
    <property type="match status" value="1"/>
</dbReference>
<name>A0A6B1IE24_9EURY</name>
<evidence type="ECO:0000313" key="8">
    <source>
        <dbReference type="EMBL" id="MYL16993.1"/>
    </source>
</evidence>
<organism evidence="8 9">
    <name type="scientific">Halorubrum distributum</name>
    <dbReference type="NCBI Taxonomy" id="29283"/>
    <lineage>
        <taxon>Archaea</taxon>
        <taxon>Methanobacteriati</taxon>
        <taxon>Methanobacteriota</taxon>
        <taxon>Stenosarchaea group</taxon>
        <taxon>Halobacteria</taxon>
        <taxon>Halobacteriales</taxon>
        <taxon>Haloferacaceae</taxon>
        <taxon>Halorubrum</taxon>
        <taxon>Halorubrum distributum group</taxon>
    </lineage>
</organism>
<evidence type="ECO:0000259" key="7">
    <source>
        <dbReference type="Pfam" id="PF06271"/>
    </source>
</evidence>
<reference evidence="8 9" key="1">
    <citation type="submission" date="2019-11" db="EMBL/GenBank/DDBJ databases">
        <title>Genome sequences of 17 halophilic strains isolated from different environments.</title>
        <authorList>
            <person name="Furrow R.E."/>
        </authorList>
    </citation>
    <scope>NUCLEOTIDE SEQUENCE [LARGE SCALE GENOMIC DNA]</scope>
    <source>
        <strain evidence="8 9">22517_05_Cabo</strain>
    </source>
</reference>
<accession>A0A6B1IE24</accession>
<dbReference type="PANTHER" id="PTHR36115">
    <property type="entry name" value="PROLINE-RICH ANTIGEN HOMOLOG-RELATED"/>
    <property type="match status" value="1"/>
</dbReference>
<proteinExistence type="predicted"/>
<dbReference type="GO" id="GO:0005886">
    <property type="term" value="C:plasma membrane"/>
    <property type="evidence" value="ECO:0007669"/>
    <property type="project" value="UniProtKB-SubCell"/>
</dbReference>
<keyword evidence="5 6" id="KW-0472">Membrane</keyword>
<dbReference type="Proteomes" id="UP000460194">
    <property type="component" value="Unassembled WGS sequence"/>
</dbReference>
<comment type="caution">
    <text evidence="8">The sequence shown here is derived from an EMBL/GenBank/DDBJ whole genome shotgun (WGS) entry which is preliminary data.</text>
</comment>
<comment type="subcellular location">
    <subcellularLocation>
        <location evidence="1">Cell membrane</location>
        <topology evidence="1">Multi-pass membrane protein</topology>
    </subcellularLocation>
</comment>
<feature type="transmembrane region" description="Helical" evidence="6">
    <location>
        <begin position="49"/>
        <end position="66"/>
    </location>
</feature>
<evidence type="ECO:0000256" key="4">
    <source>
        <dbReference type="ARBA" id="ARBA00022989"/>
    </source>
</evidence>
<evidence type="ECO:0000256" key="2">
    <source>
        <dbReference type="ARBA" id="ARBA00022475"/>
    </source>
</evidence>
<feature type="transmembrane region" description="Helical" evidence="6">
    <location>
        <begin position="100"/>
        <end position="118"/>
    </location>
</feature>
<evidence type="ECO:0000256" key="5">
    <source>
        <dbReference type="ARBA" id="ARBA00023136"/>
    </source>
</evidence>
<evidence type="ECO:0000256" key="6">
    <source>
        <dbReference type="SAM" id="Phobius"/>
    </source>
</evidence>
<feature type="domain" description="RDD" evidence="7">
    <location>
        <begin position="11"/>
        <end position="130"/>
    </location>
</feature>
<dbReference type="Pfam" id="PF06271">
    <property type="entry name" value="RDD"/>
    <property type="match status" value="1"/>
</dbReference>
<keyword evidence="2" id="KW-1003">Cell membrane</keyword>